<dbReference type="EMBL" id="BTRK01000003">
    <property type="protein sequence ID" value="GMR44524.1"/>
    <property type="molecule type" value="Genomic_DNA"/>
</dbReference>
<accession>A0AAN5CHJ4</accession>
<comment type="caution">
    <text evidence="2">The sequence shown here is derived from an EMBL/GenBank/DDBJ whole genome shotgun (WGS) entry which is preliminary data.</text>
</comment>
<evidence type="ECO:0000313" key="3">
    <source>
        <dbReference type="Proteomes" id="UP001328107"/>
    </source>
</evidence>
<feature type="region of interest" description="Disordered" evidence="1">
    <location>
        <begin position="118"/>
        <end position="137"/>
    </location>
</feature>
<dbReference type="Proteomes" id="UP001328107">
    <property type="component" value="Unassembled WGS sequence"/>
</dbReference>
<reference evidence="3" key="1">
    <citation type="submission" date="2022-10" db="EMBL/GenBank/DDBJ databases">
        <title>Genome assembly of Pristionchus species.</title>
        <authorList>
            <person name="Yoshida K."/>
            <person name="Sommer R.J."/>
        </authorList>
    </citation>
    <scope>NUCLEOTIDE SEQUENCE [LARGE SCALE GENOMIC DNA]</scope>
    <source>
        <strain evidence="3">RS5460</strain>
    </source>
</reference>
<name>A0AAN5CHJ4_9BILA</name>
<organism evidence="2 3">
    <name type="scientific">Pristionchus mayeri</name>
    <dbReference type="NCBI Taxonomy" id="1317129"/>
    <lineage>
        <taxon>Eukaryota</taxon>
        <taxon>Metazoa</taxon>
        <taxon>Ecdysozoa</taxon>
        <taxon>Nematoda</taxon>
        <taxon>Chromadorea</taxon>
        <taxon>Rhabditida</taxon>
        <taxon>Rhabditina</taxon>
        <taxon>Diplogasteromorpha</taxon>
        <taxon>Diplogasteroidea</taxon>
        <taxon>Neodiplogasteridae</taxon>
        <taxon>Pristionchus</taxon>
    </lineage>
</organism>
<feature type="region of interest" description="Disordered" evidence="1">
    <location>
        <begin position="423"/>
        <end position="456"/>
    </location>
</feature>
<feature type="non-terminal residue" evidence="2">
    <location>
        <position position="1"/>
    </location>
</feature>
<evidence type="ECO:0000313" key="2">
    <source>
        <dbReference type="EMBL" id="GMR44524.1"/>
    </source>
</evidence>
<feature type="compositionally biased region" description="Low complexity" evidence="1">
    <location>
        <begin position="423"/>
        <end position="450"/>
    </location>
</feature>
<gene>
    <name evidence="2" type="ORF">PMAYCL1PPCAC_14719</name>
</gene>
<keyword evidence="3" id="KW-1185">Reference proteome</keyword>
<protein>
    <submittedName>
        <fullName evidence="2">Uncharacterized protein</fullName>
    </submittedName>
</protein>
<evidence type="ECO:0000256" key="1">
    <source>
        <dbReference type="SAM" id="MobiDB-lite"/>
    </source>
</evidence>
<dbReference type="AlphaFoldDB" id="A0AAN5CHJ4"/>
<feature type="region of interest" description="Disordered" evidence="1">
    <location>
        <begin position="168"/>
        <end position="201"/>
    </location>
</feature>
<sequence length="672" mass="69086">GDLSMNSVFATATGSPVGVSAESLARARTTLSQASQNFVDSFDASQSPLKSAASGAPVSVDPEALKVIKRKFADYDDDPAQSPAKRQSADEPDYSSLFRRAGSGKAIKISEGALSAAKRAMGSDENDARENEPEASSFTSPMIAAILSPAAGAGAASAAAALISTTPLRSTPQSSLQGGGRRRLQQSGGGGSQFKSPFNSPFRPPIVASSSGFASPLVAPSAAAAAPAVATPVTATASPLSRMCLNSPASSSSSGAGAKITPIASLNAHSHNFTIRVKVTERTGSIVRYDPKGEGRFCCWLSDASPAASAAAADAAQAADTTPAARLETEAGGATAERAAAELQYGKVYDILSSRLIMRRPALDNPRGLVLFFDEKTQVTEVPCPPSAHARQRHRSSLTPLSDVSKEGEIDLAGIVRAVSVRAPTRSPAVSTTSAATPSPSSTTTASPSSPEFPPSMEVTLVDTRASLTLTLPHEYHKVELKPGDLLLVYRASARLVNGTGVLRVSAVRGRTKLLLNPQTEDGRVAALGRWARSGQWVAAGGSGAKVRSCASIREKMAEGEKGDLVTKAMVSNVDVGAPMTIEECAECGGRILKDTTPCNCAGKAGLVARLQLDVEISDGTGLLRATARGIVAETLVGVETKEALGMLSADGIATSGAACAEECSTSLEYSR</sequence>
<proteinExistence type="predicted"/>
<feature type="region of interest" description="Disordered" evidence="1">
    <location>
        <begin position="72"/>
        <end position="95"/>
    </location>
</feature>